<dbReference type="GO" id="GO:0048193">
    <property type="term" value="P:Golgi vesicle transport"/>
    <property type="evidence" value="ECO:0007669"/>
    <property type="project" value="InterPro"/>
</dbReference>
<protein>
    <recommendedName>
        <fullName evidence="16">Transport protein particle component-domain-containing protein</fullName>
    </recommendedName>
</protein>
<evidence type="ECO:0000313" key="15">
    <source>
        <dbReference type="Proteomes" id="UP000248349"/>
    </source>
</evidence>
<dbReference type="GO" id="GO:0000785">
    <property type="term" value="C:chromatin"/>
    <property type="evidence" value="ECO:0007669"/>
    <property type="project" value="TreeGrafter"/>
</dbReference>
<feature type="region of interest" description="Disordered" evidence="10">
    <location>
        <begin position="80"/>
        <end position="113"/>
    </location>
</feature>
<dbReference type="RefSeq" id="XP_025434281.1">
    <property type="nucleotide sequence ID" value="XM_025576694.1"/>
</dbReference>
<evidence type="ECO:0000256" key="6">
    <source>
        <dbReference type="ARBA" id="ARBA00022771"/>
    </source>
</evidence>
<comment type="similarity">
    <text evidence="2">Belongs to the PIAS family.</text>
</comment>
<dbReference type="AlphaFoldDB" id="A0A318ZL42"/>
<dbReference type="InterPro" id="IPR037992">
    <property type="entry name" value="TRAPPC6/Trs33"/>
</dbReference>
<name>A0A318ZL42_9EURO</name>
<dbReference type="GO" id="GO:0008270">
    <property type="term" value="F:zinc ion binding"/>
    <property type="evidence" value="ECO:0007669"/>
    <property type="project" value="UniProtKB-KW"/>
</dbReference>
<evidence type="ECO:0000256" key="2">
    <source>
        <dbReference type="ARBA" id="ARBA00005383"/>
    </source>
</evidence>
<dbReference type="InterPro" id="IPR007194">
    <property type="entry name" value="TRAPP_component"/>
</dbReference>
<comment type="similarity">
    <text evidence="3">Belongs to the TRAPP small subunits family. BET3 subfamily.</text>
</comment>
<dbReference type="OrthoDB" id="28127at2759"/>
<evidence type="ECO:0000256" key="3">
    <source>
        <dbReference type="ARBA" id="ARBA00006218"/>
    </source>
</evidence>
<dbReference type="Proteomes" id="UP000248349">
    <property type="component" value="Unassembled WGS sequence"/>
</dbReference>
<dbReference type="InterPro" id="IPR003034">
    <property type="entry name" value="SAP_dom"/>
</dbReference>
<dbReference type="Pfam" id="PF04051">
    <property type="entry name" value="TRAPP"/>
    <property type="match status" value="1"/>
</dbReference>
<dbReference type="PANTHER" id="PTHR10782:SF100">
    <property type="entry name" value="LIGASE SIZA, PUTATIVE (AFU_ORTHOLOGUE AFUA_6G05240)-RELATED"/>
    <property type="match status" value="1"/>
</dbReference>
<dbReference type="Pfam" id="PF02891">
    <property type="entry name" value="zf-MIZ"/>
    <property type="match status" value="1"/>
</dbReference>
<keyword evidence="8" id="KW-0862">Zinc</keyword>
<evidence type="ECO:0000256" key="5">
    <source>
        <dbReference type="ARBA" id="ARBA00022723"/>
    </source>
</evidence>
<comment type="pathway">
    <text evidence="1">Protein modification; protein sumoylation.</text>
</comment>
<evidence type="ECO:0008006" key="16">
    <source>
        <dbReference type="Google" id="ProtNLM"/>
    </source>
</evidence>
<feature type="region of interest" description="Disordered" evidence="10">
    <location>
        <begin position="440"/>
        <end position="460"/>
    </location>
</feature>
<dbReference type="InterPro" id="IPR023321">
    <property type="entry name" value="PINIT"/>
</dbReference>
<dbReference type="EMBL" id="KZ821222">
    <property type="protein sequence ID" value="PYH48299.1"/>
    <property type="molecule type" value="Genomic_DNA"/>
</dbReference>
<dbReference type="Gene3D" id="3.30.1380.20">
    <property type="entry name" value="Trafficking protein particle complex subunit 3"/>
    <property type="match status" value="1"/>
</dbReference>
<dbReference type="InterPro" id="IPR004181">
    <property type="entry name" value="Znf_MIZ"/>
</dbReference>
<dbReference type="STRING" id="1450539.A0A318ZL42"/>
<feature type="compositionally biased region" description="Low complexity" evidence="10">
    <location>
        <begin position="85"/>
        <end position="102"/>
    </location>
</feature>
<evidence type="ECO:0000256" key="10">
    <source>
        <dbReference type="SAM" id="MobiDB-lite"/>
    </source>
</evidence>
<dbReference type="Gene3D" id="2.60.120.780">
    <property type="entry name" value="PINIT domain"/>
    <property type="match status" value="1"/>
</dbReference>
<keyword evidence="15" id="KW-1185">Reference proteome</keyword>
<evidence type="ECO:0000256" key="9">
    <source>
        <dbReference type="PROSITE-ProRule" id="PRU00452"/>
    </source>
</evidence>
<evidence type="ECO:0000259" key="13">
    <source>
        <dbReference type="PROSITE" id="PS51466"/>
    </source>
</evidence>
<dbReference type="Pfam" id="PF14324">
    <property type="entry name" value="PINIT"/>
    <property type="match status" value="1"/>
</dbReference>
<dbReference type="UniPathway" id="UPA00886"/>
<dbReference type="GO" id="GO:0061665">
    <property type="term" value="F:SUMO ligase activity"/>
    <property type="evidence" value="ECO:0007669"/>
    <property type="project" value="TreeGrafter"/>
</dbReference>
<dbReference type="PANTHER" id="PTHR10782">
    <property type="entry name" value="ZINC FINGER MIZ DOMAIN-CONTAINING PROTEIN"/>
    <property type="match status" value="1"/>
</dbReference>
<dbReference type="InterPro" id="IPR024096">
    <property type="entry name" value="NO_sig/Golgi_transp_ligand-bd"/>
</dbReference>
<dbReference type="PROSITE" id="PS51044">
    <property type="entry name" value="ZF_SP_RING"/>
    <property type="match status" value="1"/>
</dbReference>
<proteinExistence type="inferred from homology"/>
<feature type="domain" description="SAP" evidence="11">
    <location>
        <begin position="17"/>
        <end position="51"/>
    </location>
</feature>
<accession>A0A318ZL42</accession>
<feature type="compositionally biased region" description="Polar residues" evidence="10">
    <location>
        <begin position="103"/>
        <end position="113"/>
    </location>
</feature>
<dbReference type="SMART" id="SM00513">
    <property type="entry name" value="SAP"/>
    <property type="match status" value="1"/>
</dbReference>
<evidence type="ECO:0000259" key="11">
    <source>
        <dbReference type="PROSITE" id="PS50800"/>
    </source>
</evidence>
<keyword evidence="4" id="KW-0808">Transferase</keyword>
<dbReference type="GO" id="GO:0016925">
    <property type="term" value="P:protein sumoylation"/>
    <property type="evidence" value="ECO:0007669"/>
    <property type="project" value="UniProtKB-UniPathway"/>
</dbReference>
<reference evidence="14 15" key="1">
    <citation type="submission" date="2016-12" db="EMBL/GenBank/DDBJ databases">
        <title>The genomes of Aspergillus section Nigri reveals drivers in fungal speciation.</title>
        <authorList>
            <consortium name="DOE Joint Genome Institute"/>
            <person name="Vesth T.C."/>
            <person name="Nybo J."/>
            <person name="Theobald S."/>
            <person name="Brandl J."/>
            <person name="Frisvad J.C."/>
            <person name="Nielsen K.F."/>
            <person name="Lyhne E.K."/>
            <person name="Kogle M.E."/>
            <person name="Kuo A."/>
            <person name="Riley R."/>
            <person name="Clum A."/>
            <person name="Nolan M."/>
            <person name="Lipzen A."/>
            <person name="Salamov A."/>
            <person name="Henrissat B."/>
            <person name="Wiebenga A."/>
            <person name="De Vries R.P."/>
            <person name="Grigoriev I.V."/>
            <person name="Mortensen U.H."/>
            <person name="Andersen M.R."/>
            <person name="Baker S.E."/>
        </authorList>
    </citation>
    <scope>NUCLEOTIDE SEQUENCE [LARGE SCALE GENOMIC DNA]</scope>
    <source>
        <strain evidence="14 15">JOP 1030-1</strain>
    </source>
</reference>
<dbReference type="PROSITE" id="PS50800">
    <property type="entry name" value="SAP"/>
    <property type="match status" value="1"/>
</dbReference>
<feature type="domain" description="PINIT" evidence="13">
    <location>
        <begin position="84"/>
        <end position="239"/>
    </location>
</feature>
<keyword evidence="5" id="KW-0479">Metal-binding</keyword>
<evidence type="ECO:0000256" key="4">
    <source>
        <dbReference type="ARBA" id="ARBA00022679"/>
    </source>
</evidence>
<organism evidence="14 15">
    <name type="scientific">Aspergillus saccharolyticus JOP 1030-1</name>
    <dbReference type="NCBI Taxonomy" id="1450539"/>
    <lineage>
        <taxon>Eukaryota</taxon>
        <taxon>Fungi</taxon>
        <taxon>Dikarya</taxon>
        <taxon>Ascomycota</taxon>
        <taxon>Pezizomycotina</taxon>
        <taxon>Eurotiomycetes</taxon>
        <taxon>Eurotiomycetidae</taxon>
        <taxon>Eurotiales</taxon>
        <taxon>Aspergillaceae</taxon>
        <taxon>Aspergillus</taxon>
        <taxon>Aspergillus subgen. Circumdati</taxon>
    </lineage>
</organism>
<evidence type="ECO:0000259" key="12">
    <source>
        <dbReference type="PROSITE" id="PS51044"/>
    </source>
</evidence>
<evidence type="ECO:0000256" key="7">
    <source>
        <dbReference type="ARBA" id="ARBA00022786"/>
    </source>
</evidence>
<dbReference type="FunFam" id="3.30.1380.20:FF:000020">
    <property type="entry name" value="Trafficking protein particle complex subunit 6B"/>
    <property type="match status" value="1"/>
</dbReference>
<sequence length="688" mass="76701">MASTALFHDIQSTVALVKTLTNAQLKDILRNEGLAVSGVKASLQIRIIDHIDRLREGGNIDKYDSMKKFIYHTAHRSMPAPIIPQPSSNQQYQQPSASQSLPTQHRSSPMSMTVPSHVITPVREHTRDSVELKVVFTPRVASKLLADPNLRVMVFCAADTGLNQYTKSDIAFPHQVELKANLDEVKANLRGLKNKPGTTRPADITNYMRRKAGYQNTVVLTFALTQKRFFVLVNLVQRHPVEELVTELKRRKTISKEQVLREMRSKADDTEIVATSSVMSLKCPLSHTRIAVPCRSVICTHNQCFDASSFLQLQEQAPQWLCPVCSKATSFESLQIDQYVDDILQTTPLDVEQVIIEPDGKWSNPSFEGMKKAGQSTPTTNDDDDLIEIQEPGMVPIKQESLPAVNLTLQQTPHQSREHSTVSSTVPYVNKRPVAQVIDLTGSDNDDGVDDDLPVRPTKRPALGEIGRSLLHQDYHDSYSPGLIAGRNLTLSSPPSPGMSVESSDLLTNHAPESHPRLLGASCLDLLLIELVPMAERLTKELTTDDNALDDEEAREAMFFRLESLGYRVGQGLAERFARDRPRFVDNLDVIKFLCKDIWTVLFKKQVDNLKTNHRGVYVLTDNAFRPFSRMSTSVRSESVSMAQAYLWFPCGVIRGALSILGISTIVQAETAELPGATFQIKTVNQKS</sequence>
<dbReference type="InterPro" id="IPR038654">
    <property type="entry name" value="PINIT_sf"/>
</dbReference>
<evidence type="ECO:0000256" key="1">
    <source>
        <dbReference type="ARBA" id="ARBA00004718"/>
    </source>
</evidence>
<dbReference type="PROSITE" id="PS51466">
    <property type="entry name" value="PINIT"/>
    <property type="match status" value="1"/>
</dbReference>
<gene>
    <name evidence="14" type="ORF">BP01DRAFT_371857</name>
</gene>
<dbReference type="GeneID" id="37077923"/>
<dbReference type="SUPFAM" id="SSF111126">
    <property type="entry name" value="Ligand-binding domain in the NO signalling and Golgi transport"/>
    <property type="match status" value="1"/>
</dbReference>
<keyword evidence="6 9" id="KW-0863">Zinc-finger</keyword>
<dbReference type="CDD" id="cd16792">
    <property type="entry name" value="SP-RING_Siz-like"/>
    <property type="match status" value="1"/>
</dbReference>
<feature type="domain" description="SP-RING-type" evidence="12">
    <location>
        <begin position="268"/>
        <end position="353"/>
    </location>
</feature>
<evidence type="ECO:0000313" key="14">
    <source>
        <dbReference type="EMBL" id="PYH48299.1"/>
    </source>
</evidence>
<dbReference type="InterPro" id="IPR031141">
    <property type="entry name" value="SIZ1/2_SP-RING"/>
</dbReference>
<dbReference type="Pfam" id="PF02037">
    <property type="entry name" value="SAP"/>
    <property type="match status" value="1"/>
</dbReference>
<feature type="region of interest" description="Disordered" evidence="10">
    <location>
        <begin position="360"/>
        <end position="383"/>
    </location>
</feature>
<evidence type="ECO:0000256" key="8">
    <source>
        <dbReference type="ARBA" id="ARBA00022833"/>
    </source>
</evidence>
<dbReference type="Gene3D" id="3.30.40.10">
    <property type="entry name" value="Zinc/RING finger domain, C3HC4 (zinc finger)"/>
    <property type="match status" value="1"/>
</dbReference>
<keyword evidence="7" id="KW-0833">Ubl conjugation pathway</keyword>
<dbReference type="InterPro" id="IPR013083">
    <property type="entry name" value="Znf_RING/FYVE/PHD"/>
</dbReference>
<dbReference type="CDD" id="cd14944">
    <property type="entry name" value="TRAPPC6A_Trs33"/>
    <property type="match status" value="1"/>
</dbReference>